<proteinExistence type="predicted"/>
<name>A0A399STC3_9BACT</name>
<feature type="transmembrane region" description="Helical" evidence="1">
    <location>
        <begin position="77"/>
        <end position="97"/>
    </location>
</feature>
<evidence type="ECO:0000313" key="3">
    <source>
        <dbReference type="EMBL" id="RIJ45207.1"/>
    </source>
</evidence>
<reference evidence="3 4" key="1">
    <citation type="submission" date="2018-08" db="EMBL/GenBank/DDBJ databases">
        <title>Pallidiluteibacterium maritimus gen. nov., sp. nov., isolated from coastal sediment.</title>
        <authorList>
            <person name="Zhou L.Y."/>
        </authorList>
    </citation>
    <scope>NUCLEOTIDE SEQUENCE [LARGE SCALE GENOMIC DNA]</scope>
    <source>
        <strain evidence="3 4">XSD2</strain>
    </source>
</reference>
<dbReference type="RefSeq" id="WP_119440466.1">
    <property type="nucleotide sequence ID" value="NZ_QWGR01000054.1"/>
</dbReference>
<evidence type="ECO:0000256" key="1">
    <source>
        <dbReference type="SAM" id="Phobius"/>
    </source>
</evidence>
<dbReference type="Gene3D" id="3.30.700.10">
    <property type="entry name" value="Glycoprotein, Type 4 Pilin"/>
    <property type="match status" value="1"/>
</dbReference>
<comment type="caution">
    <text evidence="3">The sequence shown here is derived from an EMBL/GenBank/DDBJ whole genome shotgun (WGS) entry which is preliminary data.</text>
</comment>
<keyword evidence="4" id="KW-1185">Reference proteome</keyword>
<accession>A0A399STC3</accession>
<keyword evidence="1" id="KW-1133">Transmembrane helix</keyword>
<dbReference type="InterPro" id="IPR045584">
    <property type="entry name" value="Pilin-like"/>
</dbReference>
<dbReference type="OrthoDB" id="1447786at2"/>
<sequence length="196" mass="22827">MRTLLPFLFSIIIPGAGQLYLRDYWKGILMIFLSLFLWLLVSFIPLAYLFTGTMIWSLIDIYLKTEKKEGKSKAVKNLIFSFVVVIFIIPGIFYLSLVSFTKGGEYVSDHYFNENNTQSEMTEIAKQLDSYFYNVKKYPSDYESFVRTKPIWNGWLTDSWENKYKYSQTDSLNYTLTSAGQDGEFGTSDDIVKRSK</sequence>
<evidence type="ECO:0000313" key="4">
    <source>
        <dbReference type="Proteomes" id="UP000265926"/>
    </source>
</evidence>
<dbReference type="AlphaFoldDB" id="A0A399STC3"/>
<dbReference type="SUPFAM" id="SSF54523">
    <property type="entry name" value="Pili subunits"/>
    <property type="match status" value="1"/>
</dbReference>
<feature type="domain" description="Type II secretion system protein GspG C-terminal" evidence="2">
    <location>
        <begin position="115"/>
        <end position="190"/>
    </location>
</feature>
<organism evidence="3 4">
    <name type="scientific">Maribellus luteus</name>
    <dbReference type="NCBI Taxonomy" id="2305463"/>
    <lineage>
        <taxon>Bacteria</taxon>
        <taxon>Pseudomonadati</taxon>
        <taxon>Bacteroidota</taxon>
        <taxon>Bacteroidia</taxon>
        <taxon>Marinilabiliales</taxon>
        <taxon>Prolixibacteraceae</taxon>
        <taxon>Maribellus</taxon>
    </lineage>
</organism>
<keyword evidence="1" id="KW-0472">Membrane</keyword>
<dbReference type="EMBL" id="QWGR01000054">
    <property type="protein sequence ID" value="RIJ45207.1"/>
    <property type="molecule type" value="Genomic_DNA"/>
</dbReference>
<feature type="transmembrane region" description="Helical" evidence="1">
    <location>
        <begin position="27"/>
        <end position="56"/>
    </location>
</feature>
<gene>
    <name evidence="3" type="ORF">D1614_23655</name>
</gene>
<dbReference type="InterPro" id="IPR013545">
    <property type="entry name" value="T2SS_protein-GspG_C"/>
</dbReference>
<evidence type="ECO:0000259" key="2">
    <source>
        <dbReference type="Pfam" id="PF08334"/>
    </source>
</evidence>
<keyword evidence="1" id="KW-0812">Transmembrane</keyword>
<protein>
    <recommendedName>
        <fullName evidence="2">Type II secretion system protein GspG C-terminal domain-containing protein</fullName>
    </recommendedName>
</protein>
<dbReference type="Proteomes" id="UP000265926">
    <property type="component" value="Unassembled WGS sequence"/>
</dbReference>
<dbReference type="Pfam" id="PF08334">
    <property type="entry name" value="T2SSG"/>
    <property type="match status" value="1"/>
</dbReference>